<comment type="catalytic activity">
    <reaction evidence="1">
        <text>an acyl phosphate + H2O = a carboxylate + phosphate + H(+)</text>
        <dbReference type="Rhea" id="RHEA:14965"/>
        <dbReference type="ChEBI" id="CHEBI:15377"/>
        <dbReference type="ChEBI" id="CHEBI:15378"/>
        <dbReference type="ChEBI" id="CHEBI:29067"/>
        <dbReference type="ChEBI" id="CHEBI:43474"/>
        <dbReference type="ChEBI" id="CHEBI:59918"/>
        <dbReference type="EC" id="3.6.1.7"/>
    </reaction>
</comment>
<dbReference type="Pfam" id="PF00708">
    <property type="entry name" value="Acylphosphatase"/>
    <property type="match status" value="1"/>
</dbReference>
<dbReference type="SUPFAM" id="SSF54975">
    <property type="entry name" value="Acylphosphatase/BLUF domain-like"/>
    <property type="match status" value="1"/>
</dbReference>
<dbReference type="PROSITE" id="PS00151">
    <property type="entry name" value="ACYLPHOSPHATASE_2"/>
    <property type="match status" value="1"/>
</dbReference>
<evidence type="ECO:0000313" key="7">
    <source>
        <dbReference type="Proteomes" id="UP000325030"/>
    </source>
</evidence>
<feature type="domain" description="Acylphosphatase-like" evidence="3">
    <location>
        <begin position="4"/>
        <end position="90"/>
    </location>
</feature>
<dbReference type="KEGG" id="step:IC006_1115"/>
<evidence type="ECO:0000259" key="3">
    <source>
        <dbReference type="PROSITE" id="PS51160"/>
    </source>
</evidence>
<feature type="active site" evidence="1">
    <location>
        <position position="37"/>
    </location>
</feature>
<protein>
    <recommendedName>
        <fullName evidence="1">acylphosphatase</fullName>
        <ecNumber evidence="1">3.6.1.7</ecNumber>
    </recommendedName>
</protein>
<accession>A0A510DUT6</accession>
<dbReference type="PANTHER" id="PTHR47268:SF4">
    <property type="entry name" value="ACYLPHOSPHATASE"/>
    <property type="match status" value="1"/>
</dbReference>
<keyword evidence="1" id="KW-0378">Hydrolase</keyword>
<dbReference type="Proteomes" id="UP000325030">
    <property type="component" value="Chromosome"/>
</dbReference>
<accession>A0A510E250</accession>
<evidence type="ECO:0000313" key="5">
    <source>
        <dbReference type="EMBL" id="BBG26575.1"/>
    </source>
</evidence>
<dbReference type="InterPro" id="IPR017968">
    <property type="entry name" value="Acylphosphatase_CS"/>
</dbReference>
<dbReference type="EC" id="3.6.1.7" evidence="1"/>
<dbReference type="InterPro" id="IPR020456">
    <property type="entry name" value="Acylphosphatase"/>
</dbReference>
<gene>
    <name evidence="4" type="ORF">IC006_1115</name>
    <name evidence="5" type="ORF">IC007_1090</name>
</gene>
<evidence type="ECO:0000313" key="6">
    <source>
        <dbReference type="Proteomes" id="UP000322983"/>
    </source>
</evidence>
<comment type="similarity">
    <text evidence="2">Belongs to the acylphosphatase family.</text>
</comment>
<dbReference type="RefSeq" id="WP_054845514.1">
    <property type="nucleotide sequence ID" value="NZ_AP018929.1"/>
</dbReference>
<dbReference type="Gene3D" id="3.30.70.100">
    <property type="match status" value="1"/>
</dbReference>
<dbReference type="NCBIfam" id="NF011012">
    <property type="entry name" value="PRK14440.1"/>
    <property type="match status" value="1"/>
</dbReference>
<evidence type="ECO:0000313" key="4">
    <source>
        <dbReference type="EMBL" id="BBG23820.1"/>
    </source>
</evidence>
<organism evidence="5 7">
    <name type="scientific">Sulfuracidifex tepidarius</name>
    <dbReference type="NCBI Taxonomy" id="1294262"/>
    <lineage>
        <taxon>Archaea</taxon>
        <taxon>Thermoproteota</taxon>
        <taxon>Thermoprotei</taxon>
        <taxon>Sulfolobales</taxon>
        <taxon>Sulfolobaceae</taxon>
        <taxon>Sulfuracidifex</taxon>
    </lineage>
</organism>
<dbReference type="InterPro" id="IPR036046">
    <property type="entry name" value="Acylphosphatase-like_dom_sf"/>
</dbReference>
<dbReference type="PROSITE" id="PS51160">
    <property type="entry name" value="ACYLPHOSPHATASE_3"/>
    <property type="match status" value="1"/>
</dbReference>
<dbReference type="AlphaFoldDB" id="A0A510E250"/>
<proteinExistence type="inferred from homology"/>
<sequence>MLKRLNARVYGKVQKVGFRNFVKVNAMRLGLKGYAKNLPDGTVEVIAEGHEESLSRLLEYLRDGPPASVVERVEHSFCDYKGEFNDFKIY</sequence>
<keyword evidence="6" id="KW-1185">Reference proteome</keyword>
<dbReference type="Proteomes" id="UP000322983">
    <property type="component" value="Chromosome"/>
</dbReference>
<dbReference type="GO" id="GO:0003998">
    <property type="term" value="F:acylphosphatase activity"/>
    <property type="evidence" value="ECO:0007669"/>
    <property type="project" value="UniProtKB-EC"/>
</dbReference>
<dbReference type="InterPro" id="IPR001792">
    <property type="entry name" value="Acylphosphatase-like_dom"/>
</dbReference>
<dbReference type="STRING" id="1294262.GCA_001316085_01060"/>
<dbReference type="GeneID" id="41717435"/>
<evidence type="ECO:0000256" key="1">
    <source>
        <dbReference type="PROSITE-ProRule" id="PRU00520"/>
    </source>
</evidence>
<evidence type="ECO:0000256" key="2">
    <source>
        <dbReference type="RuleBase" id="RU004168"/>
    </source>
</evidence>
<dbReference type="PANTHER" id="PTHR47268">
    <property type="entry name" value="ACYLPHOSPHATASE"/>
    <property type="match status" value="1"/>
</dbReference>
<reference evidence="5 6" key="2">
    <citation type="journal article" date="2020" name="Int. J. Syst. Evol. Microbiol.">
        <title>Sulfuracidifex tepidarius gen. nov., sp. nov. and transfer of Sulfolobus metallicus Huber and Stetter 1992 to the genus Sulfuracidifex as Sulfuracidifex metallicus comb. nov.</title>
        <authorList>
            <person name="Itoh T."/>
            <person name="Miura T."/>
            <person name="Sakai H.D."/>
            <person name="Kato S."/>
            <person name="Ohkuma M."/>
            <person name="Takashina T."/>
        </authorList>
    </citation>
    <scope>NUCLEOTIDE SEQUENCE</scope>
    <source>
        <strain evidence="4 6">IC-006</strain>
        <strain evidence="5">IC-007</strain>
    </source>
</reference>
<dbReference type="OrthoDB" id="6643at2157"/>
<feature type="active site" evidence="1">
    <location>
        <position position="19"/>
    </location>
</feature>
<dbReference type="EMBL" id="AP018930">
    <property type="protein sequence ID" value="BBG26575.1"/>
    <property type="molecule type" value="Genomic_DNA"/>
</dbReference>
<dbReference type="EMBL" id="AP018929">
    <property type="protein sequence ID" value="BBG23820.1"/>
    <property type="molecule type" value="Genomic_DNA"/>
</dbReference>
<name>A0A510E250_9CREN</name>
<reference evidence="7" key="1">
    <citation type="submission" date="2018-09" db="EMBL/GenBank/DDBJ databases">
        <title>Complete Genome Sequencing of Sulfolobus sp. JCM 16834.</title>
        <authorList>
            <person name="Kato S."/>
            <person name="Itoh T."/>
            <person name="Ohkuma M."/>
        </authorList>
    </citation>
    <scope>NUCLEOTIDE SEQUENCE [LARGE SCALE GENOMIC DNA]</scope>
    <source>
        <strain evidence="7">IC-007</strain>
    </source>
</reference>